<keyword evidence="8" id="KW-1185">Reference proteome</keyword>
<feature type="DNA-binding region" description="H-T-H motif" evidence="4">
    <location>
        <begin position="57"/>
        <end position="76"/>
    </location>
</feature>
<evidence type="ECO:0000313" key="8">
    <source>
        <dbReference type="Proteomes" id="UP001589710"/>
    </source>
</evidence>
<gene>
    <name evidence="7" type="ORF">ACFFTL_41250</name>
</gene>
<keyword evidence="1" id="KW-0805">Transcription regulation</keyword>
<dbReference type="InterPro" id="IPR050109">
    <property type="entry name" value="HTH-type_TetR-like_transc_reg"/>
</dbReference>
<dbReference type="Pfam" id="PF00440">
    <property type="entry name" value="TetR_N"/>
    <property type="match status" value="1"/>
</dbReference>
<reference evidence="7 8" key="1">
    <citation type="submission" date="2024-09" db="EMBL/GenBank/DDBJ databases">
        <authorList>
            <person name="Sun Q."/>
            <person name="Mori K."/>
        </authorList>
    </citation>
    <scope>NUCLEOTIDE SEQUENCE [LARGE SCALE GENOMIC DNA]</scope>
    <source>
        <strain evidence="7 8">JCM 3331</strain>
    </source>
</reference>
<dbReference type="Pfam" id="PF02909">
    <property type="entry name" value="TetR_C_1"/>
    <property type="match status" value="1"/>
</dbReference>
<accession>A0ABV5RKW9</accession>
<dbReference type="Gene3D" id="1.10.357.10">
    <property type="entry name" value="Tetracycline Repressor, domain 2"/>
    <property type="match status" value="1"/>
</dbReference>
<dbReference type="SUPFAM" id="SSF48498">
    <property type="entry name" value="Tetracyclin repressor-like, C-terminal domain"/>
    <property type="match status" value="1"/>
</dbReference>
<dbReference type="PANTHER" id="PTHR30055">
    <property type="entry name" value="HTH-TYPE TRANSCRIPTIONAL REGULATOR RUTR"/>
    <property type="match status" value="1"/>
</dbReference>
<evidence type="ECO:0000256" key="2">
    <source>
        <dbReference type="ARBA" id="ARBA00023125"/>
    </source>
</evidence>
<dbReference type="Proteomes" id="UP001589710">
    <property type="component" value="Unassembled WGS sequence"/>
</dbReference>
<evidence type="ECO:0000313" key="7">
    <source>
        <dbReference type="EMBL" id="MFB9578524.1"/>
    </source>
</evidence>
<keyword evidence="3" id="KW-0804">Transcription</keyword>
<evidence type="ECO:0000256" key="4">
    <source>
        <dbReference type="PROSITE-ProRule" id="PRU00335"/>
    </source>
</evidence>
<evidence type="ECO:0000256" key="5">
    <source>
        <dbReference type="SAM" id="MobiDB-lite"/>
    </source>
</evidence>
<dbReference type="Gene3D" id="1.10.10.60">
    <property type="entry name" value="Homeodomain-like"/>
    <property type="match status" value="1"/>
</dbReference>
<evidence type="ECO:0000259" key="6">
    <source>
        <dbReference type="PROSITE" id="PS50977"/>
    </source>
</evidence>
<feature type="region of interest" description="Disordered" evidence="5">
    <location>
        <begin position="254"/>
        <end position="283"/>
    </location>
</feature>
<dbReference type="SUPFAM" id="SSF46689">
    <property type="entry name" value="Homeodomain-like"/>
    <property type="match status" value="1"/>
</dbReference>
<proteinExistence type="predicted"/>
<dbReference type="EMBL" id="JBHMCG010000182">
    <property type="protein sequence ID" value="MFB9578524.1"/>
    <property type="molecule type" value="Genomic_DNA"/>
</dbReference>
<dbReference type="PANTHER" id="PTHR30055:SF151">
    <property type="entry name" value="TRANSCRIPTIONAL REGULATORY PROTEIN"/>
    <property type="match status" value="1"/>
</dbReference>
<dbReference type="InterPro" id="IPR036271">
    <property type="entry name" value="Tet_transcr_reg_TetR-rel_C_sf"/>
</dbReference>
<dbReference type="InterPro" id="IPR001647">
    <property type="entry name" value="HTH_TetR"/>
</dbReference>
<feature type="domain" description="HTH tetR-type" evidence="6">
    <location>
        <begin position="34"/>
        <end position="94"/>
    </location>
</feature>
<name>A0ABV5RKW9_9ACTN</name>
<organism evidence="7 8">
    <name type="scientific">Streptomyces yanii</name>
    <dbReference type="NCBI Taxonomy" id="78510"/>
    <lineage>
        <taxon>Bacteria</taxon>
        <taxon>Bacillati</taxon>
        <taxon>Actinomycetota</taxon>
        <taxon>Actinomycetes</taxon>
        <taxon>Kitasatosporales</taxon>
        <taxon>Streptomycetaceae</taxon>
        <taxon>Streptomyces</taxon>
    </lineage>
</organism>
<evidence type="ECO:0000256" key="3">
    <source>
        <dbReference type="ARBA" id="ARBA00023163"/>
    </source>
</evidence>
<protein>
    <submittedName>
        <fullName evidence="7">TetR/AcrR family transcriptional regulator</fullName>
    </submittedName>
</protein>
<sequence length="283" mass="29822">MTGTYGSSGGTGLPASIEAAWGLRERPVKGPKPGLSLARIVDAAVAVAESEGLGAVSMGRVAKDLGASTMSLYRYVSAKDELYVLMQEAALGPPPPLPALESGTGWREALRQWAWAQREVFHRNLWMLRIPVVGPPASPNSLAWWEQGLQALDGTGLSEREGVSVILLVAGFVRNEALLRGDLAAAVEARGVSPQEVMNGYARTLDRLIDPARHPALSRLLVSGVLGTPDDPDDEFAFGLDRVLDGVEVLLRGRPGRAEPGPGRGAGVDAAVPDPRPVTPSAC</sequence>
<dbReference type="PROSITE" id="PS50977">
    <property type="entry name" value="HTH_TETR_2"/>
    <property type="match status" value="1"/>
</dbReference>
<dbReference type="RefSeq" id="WP_345512399.1">
    <property type="nucleotide sequence ID" value="NZ_BAAAXD010000015.1"/>
</dbReference>
<feature type="compositionally biased region" description="Pro residues" evidence="5">
    <location>
        <begin position="274"/>
        <end position="283"/>
    </location>
</feature>
<comment type="caution">
    <text evidence="7">The sequence shown here is derived from an EMBL/GenBank/DDBJ whole genome shotgun (WGS) entry which is preliminary data.</text>
</comment>
<dbReference type="InterPro" id="IPR004111">
    <property type="entry name" value="Repressor_TetR_C"/>
</dbReference>
<dbReference type="InterPro" id="IPR009057">
    <property type="entry name" value="Homeodomain-like_sf"/>
</dbReference>
<evidence type="ECO:0000256" key="1">
    <source>
        <dbReference type="ARBA" id="ARBA00023015"/>
    </source>
</evidence>
<keyword evidence="2 4" id="KW-0238">DNA-binding</keyword>